<comment type="subcellular location">
    <subcellularLocation>
        <location evidence="5">Cytoplasm</location>
    </subcellularLocation>
</comment>
<protein>
    <recommendedName>
        <fullName evidence="5">NADPH-dependent 7-cyano-7-deazaguanine reductase</fullName>
        <ecNumber evidence="5">1.7.1.13</ecNumber>
    </recommendedName>
    <alternativeName>
        <fullName evidence="5">7-cyano-7-carbaguanine reductase</fullName>
    </alternativeName>
    <alternativeName>
        <fullName evidence="5">NADPH-dependent nitrile oxidoreductase</fullName>
    </alternativeName>
    <alternativeName>
        <fullName evidence="5">PreQ(0) reductase</fullName>
    </alternativeName>
</protein>
<dbReference type="RefSeq" id="WP_028500139.1">
    <property type="nucleotide sequence ID" value="NZ_CALFSO010000017.1"/>
</dbReference>
<dbReference type="EC" id="1.7.1.13" evidence="5"/>
<accession>A0A2S0PD85</accession>
<keyword evidence="2 5" id="KW-0671">Queuosine biosynthesis</keyword>
<dbReference type="PANTHER" id="PTHR34354">
    <property type="entry name" value="NADPH-DEPENDENT 7-CYANO-7-DEAZAGUANINE REDUCTASE"/>
    <property type="match status" value="1"/>
</dbReference>
<dbReference type="HAMAP" id="MF_00818">
    <property type="entry name" value="QueF_type1"/>
    <property type="match status" value="1"/>
</dbReference>
<gene>
    <name evidence="5" type="primary">queF</name>
    <name evidence="6" type="ORF">DAI18_15695</name>
</gene>
<feature type="binding site" evidence="5">
    <location>
        <begin position="100"/>
        <end position="101"/>
    </location>
    <ligand>
        <name>substrate</name>
    </ligand>
</feature>
<comment type="similarity">
    <text evidence="5">Belongs to the GTP cyclohydrolase I family. QueF type 1 subfamily.</text>
</comment>
<sequence length="145" mass="16292">MNLHDKLNALGSQRTDYRYDQPDAALLERFPNPYAEATINPHGVTGSLNITCPEFTSLCPVTGQPDFATLVIDMIPGAWCVESKSLKLYLGSFRMHGEFHEACVCRICNDLVTLLQPKWIRVEGRFTPRGGIPLWPTAEWRQPGC</sequence>
<dbReference type="KEGG" id="maer:DAI18_15695"/>
<feature type="binding site" evidence="5">
    <location>
        <begin position="81"/>
        <end position="83"/>
    </location>
    <ligand>
        <name>substrate</name>
    </ligand>
</feature>
<evidence type="ECO:0000313" key="6">
    <source>
        <dbReference type="EMBL" id="AVY95321.1"/>
    </source>
</evidence>
<comment type="pathway">
    <text evidence="5">tRNA modification; tRNA-queuosine biosynthesis.</text>
</comment>
<dbReference type="NCBIfam" id="TIGR03139">
    <property type="entry name" value="QueF-II"/>
    <property type="match status" value="1"/>
</dbReference>
<dbReference type="Gene3D" id="3.30.1130.10">
    <property type="match status" value="1"/>
</dbReference>
<dbReference type="Pfam" id="PF14489">
    <property type="entry name" value="QueF"/>
    <property type="match status" value="1"/>
</dbReference>
<dbReference type="GO" id="GO:0008616">
    <property type="term" value="P:tRNA queuosine(34) biosynthetic process"/>
    <property type="evidence" value="ECO:0007669"/>
    <property type="project" value="UniProtKB-UniRule"/>
</dbReference>
<dbReference type="GO" id="GO:0033739">
    <property type="term" value="F:preQ1 synthase activity"/>
    <property type="evidence" value="ECO:0007669"/>
    <property type="project" value="UniProtKB-UniRule"/>
</dbReference>
<keyword evidence="4 5" id="KW-0560">Oxidoreductase</keyword>
<dbReference type="EMBL" id="CP028519">
    <property type="protein sequence ID" value="AVY95321.1"/>
    <property type="molecule type" value="Genomic_DNA"/>
</dbReference>
<dbReference type="Proteomes" id="UP000244173">
    <property type="component" value="Chromosome"/>
</dbReference>
<evidence type="ECO:0000313" key="7">
    <source>
        <dbReference type="Proteomes" id="UP000244173"/>
    </source>
</evidence>
<organism evidence="6 7">
    <name type="scientific">Microvirgula aerodenitrificans</name>
    <dbReference type="NCBI Taxonomy" id="57480"/>
    <lineage>
        <taxon>Bacteria</taxon>
        <taxon>Pseudomonadati</taxon>
        <taxon>Pseudomonadota</taxon>
        <taxon>Betaproteobacteria</taxon>
        <taxon>Neisseriales</taxon>
        <taxon>Aquaspirillaceae</taxon>
        <taxon>Microvirgula</taxon>
    </lineage>
</organism>
<dbReference type="PIRSF" id="PIRSF027377">
    <property type="entry name" value="Nitrile_oxidored_QueF"/>
    <property type="match status" value="1"/>
</dbReference>
<reference evidence="6 7" key="1">
    <citation type="submission" date="2018-04" db="EMBL/GenBank/DDBJ databases">
        <title>Denitrifier Microvirgula.</title>
        <authorList>
            <person name="Anderson E."/>
            <person name="Jang J."/>
            <person name="Ishii S."/>
        </authorList>
    </citation>
    <scope>NUCLEOTIDE SEQUENCE [LARGE SCALE GENOMIC DNA]</scope>
    <source>
        <strain evidence="6 7">BE2.4</strain>
    </source>
</reference>
<dbReference type="OrthoDB" id="9789995at2"/>
<feature type="active site" description="Thioimide intermediate" evidence="5">
    <location>
        <position position="59"/>
    </location>
</feature>
<evidence type="ECO:0000256" key="1">
    <source>
        <dbReference type="ARBA" id="ARBA00022490"/>
    </source>
</evidence>
<dbReference type="InterPro" id="IPR029500">
    <property type="entry name" value="QueF"/>
</dbReference>
<comment type="function">
    <text evidence="5">Catalyzes the NADPH-dependent reduction of 7-cyano-7-deazaguanine (preQ0) to 7-aminomethyl-7-deazaguanine (preQ1).</text>
</comment>
<evidence type="ECO:0000256" key="3">
    <source>
        <dbReference type="ARBA" id="ARBA00022857"/>
    </source>
</evidence>
<dbReference type="InterPro" id="IPR050084">
    <property type="entry name" value="NADPH_dep_7-cyano-7-deazaG_red"/>
</dbReference>
<dbReference type="InterPro" id="IPR016856">
    <property type="entry name" value="QueF_type1"/>
</dbReference>
<keyword evidence="1 5" id="KW-0963">Cytoplasm</keyword>
<evidence type="ECO:0000256" key="5">
    <source>
        <dbReference type="HAMAP-Rule" id="MF_00818"/>
    </source>
</evidence>
<feature type="active site" description="Proton donor" evidence="5">
    <location>
        <position position="66"/>
    </location>
</feature>
<keyword evidence="3 5" id="KW-0521">NADP</keyword>
<dbReference type="AlphaFoldDB" id="A0A2S0PD85"/>
<proteinExistence type="inferred from homology"/>
<dbReference type="STRING" id="1122240.GCA_000620105_03256"/>
<dbReference type="SUPFAM" id="SSF55620">
    <property type="entry name" value="Tetrahydrobiopterin biosynthesis enzymes-like"/>
    <property type="match status" value="1"/>
</dbReference>
<dbReference type="InterPro" id="IPR043133">
    <property type="entry name" value="GTP-CH-I_C/QueF"/>
</dbReference>
<evidence type="ECO:0000256" key="4">
    <source>
        <dbReference type="ARBA" id="ARBA00023002"/>
    </source>
</evidence>
<dbReference type="UniPathway" id="UPA00392"/>
<evidence type="ECO:0000256" key="2">
    <source>
        <dbReference type="ARBA" id="ARBA00022785"/>
    </source>
</evidence>
<dbReference type="PANTHER" id="PTHR34354:SF1">
    <property type="entry name" value="NADPH-DEPENDENT 7-CYANO-7-DEAZAGUANINE REDUCTASE"/>
    <property type="match status" value="1"/>
</dbReference>
<keyword evidence="7" id="KW-1185">Reference proteome</keyword>
<comment type="catalytic activity">
    <reaction evidence="5">
        <text>7-aminomethyl-7-carbaguanine + 2 NADP(+) = 7-cyano-7-carbaguanine + 2 NADPH + 3 H(+)</text>
        <dbReference type="Rhea" id="RHEA:13409"/>
        <dbReference type="ChEBI" id="CHEBI:15378"/>
        <dbReference type="ChEBI" id="CHEBI:45075"/>
        <dbReference type="ChEBI" id="CHEBI:57783"/>
        <dbReference type="ChEBI" id="CHEBI:58349"/>
        <dbReference type="ChEBI" id="CHEBI:58703"/>
        <dbReference type="EC" id="1.7.1.13"/>
    </reaction>
</comment>
<dbReference type="GO" id="GO:0005737">
    <property type="term" value="C:cytoplasm"/>
    <property type="evidence" value="ECO:0007669"/>
    <property type="project" value="UniProtKB-SubCell"/>
</dbReference>
<name>A0A2S0PD85_9NEIS</name>